<reference evidence="1 2" key="1">
    <citation type="journal article" date="2016" name="Nat. Commun.">
        <title>Thousands of microbial genomes shed light on interconnected biogeochemical processes in an aquifer system.</title>
        <authorList>
            <person name="Anantharaman K."/>
            <person name="Brown C.T."/>
            <person name="Hug L.A."/>
            <person name="Sharon I."/>
            <person name="Castelle C.J."/>
            <person name="Probst A.J."/>
            <person name="Thomas B.C."/>
            <person name="Singh A."/>
            <person name="Wilkins M.J."/>
            <person name="Karaoz U."/>
            <person name="Brodie E.L."/>
            <person name="Williams K.H."/>
            <person name="Hubbard S.S."/>
            <person name="Banfield J.F."/>
        </authorList>
    </citation>
    <scope>NUCLEOTIDE SEQUENCE [LARGE SCALE GENOMIC DNA]</scope>
</reference>
<organism evidence="1 2">
    <name type="scientific">Candidatus Magasanikbacteria bacterium RIFCSPHIGHO2_02_FULL_51_14</name>
    <dbReference type="NCBI Taxonomy" id="1798683"/>
    <lineage>
        <taxon>Bacteria</taxon>
        <taxon>Candidatus Magasanikiibacteriota</taxon>
    </lineage>
</organism>
<accession>A0A1F6MQR3</accession>
<name>A0A1F6MQR3_9BACT</name>
<dbReference type="EMBL" id="MFQE01000009">
    <property type="protein sequence ID" value="OGH73878.1"/>
    <property type="molecule type" value="Genomic_DNA"/>
</dbReference>
<gene>
    <name evidence="1" type="ORF">A3C90_04615</name>
</gene>
<protein>
    <submittedName>
        <fullName evidence="1">Uncharacterized protein</fullName>
    </submittedName>
</protein>
<sequence>MTHAQATTLTKRVQTLHREVALLRSFLIGVTHDPEGDYRQSFVKTIRRRTVSSESRQRFLGKEAFLAELKKI</sequence>
<evidence type="ECO:0000313" key="1">
    <source>
        <dbReference type="EMBL" id="OGH73878.1"/>
    </source>
</evidence>
<proteinExistence type="predicted"/>
<evidence type="ECO:0000313" key="2">
    <source>
        <dbReference type="Proteomes" id="UP000177457"/>
    </source>
</evidence>
<comment type="caution">
    <text evidence="1">The sequence shown here is derived from an EMBL/GenBank/DDBJ whole genome shotgun (WGS) entry which is preliminary data.</text>
</comment>
<dbReference type="Proteomes" id="UP000177457">
    <property type="component" value="Unassembled WGS sequence"/>
</dbReference>
<dbReference type="AlphaFoldDB" id="A0A1F6MQR3"/>